<dbReference type="AlphaFoldDB" id="A0A8H7GNZ1"/>
<dbReference type="EMBL" id="JACBPP010000007">
    <property type="protein sequence ID" value="KAF8000437.1"/>
    <property type="molecule type" value="Genomic_DNA"/>
</dbReference>
<comment type="caution">
    <text evidence="1">The sequence shown here is derived from an EMBL/GenBank/DDBJ whole genome shotgun (WGS) entry which is preliminary data.</text>
</comment>
<proteinExistence type="predicted"/>
<gene>
    <name evidence="1" type="ORF">HF325_005366</name>
</gene>
<organism evidence="1 2">
    <name type="scientific">Metschnikowia pulcherrima</name>
    <dbReference type="NCBI Taxonomy" id="27326"/>
    <lineage>
        <taxon>Eukaryota</taxon>
        <taxon>Fungi</taxon>
        <taxon>Dikarya</taxon>
        <taxon>Ascomycota</taxon>
        <taxon>Saccharomycotina</taxon>
        <taxon>Pichiomycetes</taxon>
        <taxon>Metschnikowiaceae</taxon>
        <taxon>Metschnikowia</taxon>
    </lineage>
</organism>
<reference evidence="1" key="1">
    <citation type="submission" date="2020-10" db="EMBL/GenBank/DDBJ databases">
        <title>The Whole-Genome Sequence of Metschnikowia persimmonesis, a Novel Endophytic Yeast Species Isolated from Medicinal Plant Diospyros kaki Thumb.</title>
        <authorList>
            <person name="Rahmat E."/>
            <person name="Kang Y."/>
        </authorList>
    </citation>
    <scope>NUCLEOTIDE SEQUENCE</scope>
    <source>
        <strain evidence="1">KIOM G15050</strain>
    </source>
</reference>
<evidence type="ECO:0000313" key="2">
    <source>
        <dbReference type="Proteomes" id="UP000649328"/>
    </source>
</evidence>
<keyword evidence="2" id="KW-1185">Reference proteome</keyword>
<dbReference type="Proteomes" id="UP000649328">
    <property type="component" value="Unassembled WGS sequence"/>
</dbReference>
<name>A0A8H7GNZ1_9ASCO</name>
<evidence type="ECO:0000313" key="1">
    <source>
        <dbReference type="EMBL" id="KAF8000437.1"/>
    </source>
</evidence>
<sequence length="114" mass="13220">MAVEFAKTRLYKLRHLNPKDKILSDGELLVGVNCASVLDGREFLALIVMRPFLLRSQERDRAPHHNISKKLRKCKLSNVYDRLQHLKEQVENSPNPFWVAHASSARIRLHSKSH</sequence>
<protein>
    <submittedName>
        <fullName evidence="1">Uncharacterized protein</fullName>
    </submittedName>
</protein>
<accession>A0A8H7GNZ1</accession>